<dbReference type="SUPFAM" id="SSF52980">
    <property type="entry name" value="Restriction endonuclease-like"/>
    <property type="match status" value="1"/>
</dbReference>
<dbReference type="Proteomes" id="UP000185911">
    <property type="component" value="Unassembled WGS sequence"/>
</dbReference>
<dbReference type="PANTHER" id="PTHR36558">
    <property type="entry name" value="GLR1098 PROTEIN"/>
    <property type="match status" value="1"/>
</dbReference>
<dbReference type="AlphaFoldDB" id="A0A1Q8YEB2"/>
<evidence type="ECO:0000313" key="2">
    <source>
        <dbReference type="EMBL" id="OLP06381.1"/>
    </source>
</evidence>
<accession>A0A1Q8YEB2</accession>
<protein>
    <recommendedName>
        <fullName evidence="1">Putative restriction endonuclease domain-containing protein</fullName>
    </recommendedName>
</protein>
<dbReference type="InterPro" id="IPR011335">
    <property type="entry name" value="Restrct_endonuc-II-like"/>
</dbReference>
<organism evidence="2 3">
    <name type="scientific">Rhodoferax antarcticus ANT.BR</name>
    <dbReference type="NCBI Taxonomy" id="1111071"/>
    <lineage>
        <taxon>Bacteria</taxon>
        <taxon>Pseudomonadati</taxon>
        <taxon>Pseudomonadota</taxon>
        <taxon>Betaproteobacteria</taxon>
        <taxon>Burkholderiales</taxon>
        <taxon>Comamonadaceae</taxon>
        <taxon>Rhodoferax</taxon>
    </lineage>
</organism>
<dbReference type="STRING" id="81479.RA876_07180"/>
<proteinExistence type="predicted"/>
<dbReference type="CDD" id="cd06260">
    <property type="entry name" value="DUF820-like"/>
    <property type="match status" value="1"/>
</dbReference>
<evidence type="ECO:0000313" key="3">
    <source>
        <dbReference type="Proteomes" id="UP000185911"/>
    </source>
</evidence>
<gene>
    <name evidence="2" type="ORF">BLL52_2617</name>
</gene>
<evidence type="ECO:0000259" key="1">
    <source>
        <dbReference type="Pfam" id="PF05685"/>
    </source>
</evidence>
<sequence>MTADDYLSGELTSDIRHEYVDGEVYAMAGAGEAHNLIALNVASFLRSHARGGPCRVFISDMKLHVATWKAFYYPDVMVVCDPDDAQTYYKQSPSLVVEVLSPSTESIDRREKMLAYRTLPSLREYLLIAQDKRQLELYRRADDGDWLVAVRAETGAVQLDSVNASLALDEVYEDVNLGTAEVHG</sequence>
<dbReference type="InterPro" id="IPR008538">
    <property type="entry name" value="Uma2"/>
</dbReference>
<dbReference type="Gene3D" id="3.90.1570.10">
    <property type="entry name" value="tt1808, chain A"/>
    <property type="match status" value="1"/>
</dbReference>
<reference evidence="2 3" key="1">
    <citation type="submission" date="2017-01" db="EMBL/GenBank/DDBJ databases">
        <title>Genome sequence of Rhodoferax antarcticus ANT.BR, a psychrophilic purple nonsulfur bacterium from an Antarctic microbial mat.</title>
        <authorList>
            <person name="Baker J."/>
            <person name="Riester C."/>
            <person name="Skinner B."/>
            <person name="Newell A."/>
            <person name="Swingley W."/>
            <person name="Madigan M."/>
            <person name="Jung D."/>
            <person name="Asao M."/>
            <person name="Chen M."/>
            <person name="Loughlin P."/>
            <person name="Pan H."/>
            <person name="Lin S."/>
            <person name="Li N."/>
            <person name="Shaw J."/>
            <person name="Prado M."/>
            <person name="Sherman C."/>
            <person name="Li X."/>
            <person name="Tang J."/>
            <person name="Blankenship R."/>
            <person name="Zhao T."/>
            <person name="Touchman J."/>
            <person name="Sattley M."/>
        </authorList>
    </citation>
    <scope>NUCLEOTIDE SEQUENCE [LARGE SCALE GENOMIC DNA]</scope>
    <source>
        <strain evidence="2 3">ANT.BR</strain>
    </source>
</reference>
<feature type="domain" description="Putative restriction endonuclease" evidence="1">
    <location>
        <begin position="4"/>
        <end position="151"/>
    </location>
</feature>
<dbReference type="Pfam" id="PF05685">
    <property type="entry name" value="Uma2"/>
    <property type="match status" value="1"/>
</dbReference>
<dbReference type="PANTHER" id="PTHR36558:SF1">
    <property type="entry name" value="RESTRICTION ENDONUCLEASE DOMAIN-CONTAINING PROTEIN-RELATED"/>
    <property type="match status" value="1"/>
</dbReference>
<name>A0A1Q8YEB2_9BURK</name>
<keyword evidence="3" id="KW-1185">Reference proteome</keyword>
<dbReference type="EMBL" id="MSYM01000013">
    <property type="protein sequence ID" value="OLP06381.1"/>
    <property type="molecule type" value="Genomic_DNA"/>
</dbReference>
<dbReference type="InterPro" id="IPR012296">
    <property type="entry name" value="Nuclease_put_TT1808"/>
</dbReference>
<comment type="caution">
    <text evidence="2">The sequence shown here is derived from an EMBL/GenBank/DDBJ whole genome shotgun (WGS) entry which is preliminary data.</text>
</comment>